<dbReference type="RefSeq" id="WP_004590175.1">
    <property type="nucleotide sequence ID" value="NZ_APMM01000013.1"/>
</dbReference>
<dbReference type="AlphaFoldDB" id="N6UW49"/>
<feature type="transmembrane region" description="Helical" evidence="1">
    <location>
        <begin position="248"/>
        <end position="269"/>
    </location>
</feature>
<feature type="transmembrane region" description="Helical" evidence="1">
    <location>
        <begin position="182"/>
        <end position="202"/>
    </location>
</feature>
<feature type="transmembrane region" description="Helical" evidence="1">
    <location>
        <begin position="157"/>
        <end position="176"/>
    </location>
</feature>
<dbReference type="STRING" id="1069083.GCA_000371805_00246"/>
<evidence type="ECO:0000256" key="1">
    <source>
        <dbReference type="SAM" id="Phobius"/>
    </source>
</evidence>
<organism evidence="2 3">
    <name type="scientific">Methanocaldococcus villosus KIN24-T80</name>
    <dbReference type="NCBI Taxonomy" id="1069083"/>
    <lineage>
        <taxon>Archaea</taxon>
        <taxon>Methanobacteriati</taxon>
        <taxon>Methanobacteriota</taxon>
        <taxon>Methanomada group</taxon>
        <taxon>Methanococci</taxon>
        <taxon>Methanococcales</taxon>
        <taxon>Methanocaldococcaceae</taxon>
        <taxon>Methanocaldococcus</taxon>
    </lineage>
</organism>
<reference evidence="2 3" key="1">
    <citation type="journal article" date="2013" name="Genome Announc.">
        <title>Draft Genome Sequence of a Highly Flagellated, Fast-Swimming Archaeon, Methanocaldococcus villosus Strain KIN24-T80 (DSM 22612).</title>
        <authorList>
            <person name="Thennarasu S."/>
            <person name="Polireddy D."/>
            <person name="Antony A."/>
            <person name="Yada M.R."/>
            <person name="Algarawi S."/>
            <person name="Sivakumar N."/>
        </authorList>
    </citation>
    <scope>NUCLEOTIDE SEQUENCE [LARGE SCALE GENOMIC DNA]</scope>
    <source>
        <strain evidence="2 3">KIN24-T80</strain>
    </source>
</reference>
<keyword evidence="1" id="KW-0812">Transmembrane</keyword>
<feature type="transmembrane region" description="Helical" evidence="1">
    <location>
        <begin position="214"/>
        <end position="236"/>
    </location>
</feature>
<dbReference type="PATRIC" id="fig|1069083.5.peg.393"/>
<evidence type="ECO:0000313" key="2">
    <source>
        <dbReference type="EMBL" id="ENN96544.1"/>
    </source>
</evidence>
<dbReference type="Proteomes" id="UP000053695">
    <property type="component" value="Unassembled WGS sequence"/>
</dbReference>
<dbReference type="OrthoDB" id="31282at2157"/>
<feature type="transmembrane region" description="Helical" evidence="1">
    <location>
        <begin position="290"/>
        <end position="308"/>
    </location>
</feature>
<evidence type="ECO:0008006" key="4">
    <source>
        <dbReference type="Google" id="ProtNLM"/>
    </source>
</evidence>
<proteinExistence type="predicted"/>
<keyword evidence="1" id="KW-1133">Transmembrane helix</keyword>
<accession>N6UW49</accession>
<evidence type="ECO:0000313" key="3">
    <source>
        <dbReference type="Proteomes" id="UP000053695"/>
    </source>
</evidence>
<gene>
    <name evidence="2" type="ORF">J422_02005</name>
</gene>
<sequence>MKYLVLIVDMDDDLGRKAGIKTPILGREDNIKALIKLGIADPGDSDVNAILGGIKIYDELKAENKDVEIATISGYKDVESEKCALKVKEQLDFLIYMYNPNFIYLISDGKEDEVIVKYLEGKDIFIWKKRIVVKQSETLESTYYLIQEFIKKTMEEYIPLILTFVGFSLLLYAIFADIGWRLVIGLIGLYILSEGLGVKNIIFKKIKEGKELSFGRVFPISIIIVIFILTIGGVYTVSNLHATAINGYVGEFLLNYSNILLFSLIVLLVGKFIDTIIHTNEDILEILKKYFFYLICIFIVRELLLSGGEFLMRKLDFTGFAIRIIIYILVIMILSIILFVKVEE</sequence>
<dbReference type="EMBL" id="APMM01000013">
    <property type="protein sequence ID" value="ENN96544.1"/>
    <property type="molecule type" value="Genomic_DNA"/>
</dbReference>
<keyword evidence="1" id="KW-0472">Membrane</keyword>
<dbReference type="PANTHER" id="PTHR38815:SF1">
    <property type="entry name" value="DUF373 FAMILY PROTEIN"/>
    <property type="match status" value="1"/>
</dbReference>
<feature type="transmembrane region" description="Helical" evidence="1">
    <location>
        <begin position="320"/>
        <end position="340"/>
    </location>
</feature>
<keyword evidence="3" id="KW-1185">Reference proteome</keyword>
<protein>
    <recommendedName>
        <fullName evidence="4">DUF373 family protein</fullName>
    </recommendedName>
</protein>
<dbReference type="Pfam" id="PF04123">
    <property type="entry name" value="DUF373"/>
    <property type="match status" value="1"/>
</dbReference>
<dbReference type="InterPro" id="IPR007254">
    <property type="entry name" value="DUF373"/>
</dbReference>
<comment type="caution">
    <text evidence="2">The sequence shown here is derived from an EMBL/GenBank/DDBJ whole genome shotgun (WGS) entry which is preliminary data.</text>
</comment>
<name>N6UW49_9EURY</name>
<dbReference type="PANTHER" id="PTHR38815">
    <property type="entry name" value="HYPOTHETICAL MEMBRANE PROTEIN, CONSERVED, DUF373 FAMILY"/>
    <property type="match status" value="1"/>
</dbReference>